<dbReference type="PANTHER" id="PTHR30411:SF1">
    <property type="entry name" value="CYTOPLASMIC PROTEIN"/>
    <property type="match status" value="1"/>
</dbReference>
<proteinExistence type="predicted"/>
<organism evidence="2 3">
    <name type="scientific">Palleronia pontilimi</name>
    <dbReference type="NCBI Taxonomy" id="1964209"/>
    <lineage>
        <taxon>Bacteria</taxon>
        <taxon>Pseudomonadati</taxon>
        <taxon>Pseudomonadota</taxon>
        <taxon>Alphaproteobacteria</taxon>
        <taxon>Rhodobacterales</taxon>
        <taxon>Roseobacteraceae</taxon>
        <taxon>Palleronia</taxon>
    </lineage>
</organism>
<dbReference type="Gene3D" id="3.90.960.10">
    <property type="entry name" value="YbaK/aminoacyl-tRNA synthetase-associated domain"/>
    <property type="match status" value="1"/>
</dbReference>
<dbReference type="CDD" id="cd04333">
    <property type="entry name" value="ProX_deacylase"/>
    <property type="match status" value="1"/>
</dbReference>
<feature type="domain" description="YbaK/aminoacyl-tRNA synthetase-associated" evidence="1">
    <location>
        <begin position="26"/>
        <end position="144"/>
    </location>
</feature>
<dbReference type="Proteomes" id="UP000642488">
    <property type="component" value="Unassembled WGS sequence"/>
</dbReference>
<dbReference type="SUPFAM" id="SSF55826">
    <property type="entry name" value="YbaK/ProRS associated domain"/>
    <property type="match status" value="1"/>
</dbReference>
<comment type="caution">
    <text evidence="2">The sequence shown here is derived from an EMBL/GenBank/DDBJ whole genome shotgun (WGS) entry which is preliminary data.</text>
</comment>
<gene>
    <name evidence="2" type="ORF">ILP92_03215</name>
</gene>
<protein>
    <submittedName>
        <fullName evidence="2">YbaK/EbsC family protein</fullName>
    </submittedName>
</protein>
<evidence type="ECO:0000259" key="1">
    <source>
        <dbReference type="Pfam" id="PF04073"/>
    </source>
</evidence>
<evidence type="ECO:0000313" key="3">
    <source>
        <dbReference type="Proteomes" id="UP000642488"/>
    </source>
</evidence>
<reference evidence="2" key="1">
    <citation type="submission" date="2020-12" db="EMBL/GenBank/DDBJ databases">
        <title>Bacterial taxonomy.</title>
        <authorList>
            <person name="Pan X."/>
        </authorList>
    </citation>
    <scope>NUCLEOTIDE SEQUENCE</scope>
    <source>
        <strain evidence="2">KCTC 52957</strain>
    </source>
</reference>
<dbReference type="PANTHER" id="PTHR30411">
    <property type="entry name" value="CYTOPLASMIC PROTEIN"/>
    <property type="match status" value="1"/>
</dbReference>
<dbReference type="EMBL" id="JAEKPD010000002">
    <property type="protein sequence ID" value="MBJ3761757.1"/>
    <property type="molecule type" value="Genomic_DNA"/>
</dbReference>
<dbReference type="InterPro" id="IPR036754">
    <property type="entry name" value="YbaK/aa-tRNA-synt-asso_dom_sf"/>
</dbReference>
<dbReference type="RefSeq" id="WP_198914937.1">
    <property type="nucleotide sequence ID" value="NZ_JAEKPD010000002.1"/>
</dbReference>
<dbReference type="Pfam" id="PF04073">
    <property type="entry name" value="tRNA_edit"/>
    <property type="match status" value="1"/>
</dbReference>
<accession>A0A934IEM9</accession>
<dbReference type="AlphaFoldDB" id="A0A934IEM9"/>
<name>A0A934IEM9_9RHOB</name>
<dbReference type="InterPro" id="IPR007214">
    <property type="entry name" value="YbaK/aa-tRNA-synth-assoc-dom"/>
</dbReference>
<evidence type="ECO:0000313" key="2">
    <source>
        <dbReference type="EMBL" id="MBJ3761757.1"/>
    </source>
</evidence>
<sequence length="161" mass="16863">MSKSLKRVLAALDAAGLQITPVEADAPTKTAAEAARALGVETDQIGKSIIFRGAESGRALLFLTAGGNRVDAHSAARLAGEPLERANAAHIRARTGFAIGGVSPVGHTGDTPAWMDRRLLDFDVIWCAAGTPRHNFGIAPRDLSEKFGLQVADFACLSGKM</sequence>
<dbReference type="GO" id="GO:0002161">
    <property type="term" value="F:aminoacyl-tRNA deacylase activity"/>
    <property type="evidence" value="ECO:0007669"/>
    <property type="project" value="InterPro"/>
</dbReference>
<keyword evidence="3" id="KW-1185">Reference proteome</keyword>